<keyword evidence="4" id="KW-0479">Metal-binding</keyword>
<name>A0AAJ5FIV6_LEVBR</name>
<dbReference type="Proteomes" id="UP000785759">
    <property type="component" value="Unassembled WGS sequence"/>
</dbReference>
<keyword evidence="8" id="KW-0067">ATP-binding</keyword>
<evidence type="ECO:0000256" key="3">
    <source>
        <dbReference type="ARBA" id="ARBA00022722"/>
    </source>
</evidence>
<dbReference type="InterPro" id="IPR014001">
    <property type="entry name" value="Helicase_ATP-bd"/>
</dbReference>
<evidence type="ECO:0000256" key="5">
    <source>
        <dbReference type="ARBA" id="ARBA00022741"/>
    </source>
</evidence>
<dbReference type="GO" id="GO:0005524">
    <property type="term" value="F:ATP binding"/>
    <property type="evidence" value="ECO:0007669"/>
    <property type="project" value="UniProtKB-KW"/>
</dbReference>
<feature type="domain" description="Helicase ATP-binding" evidence="10">
    <location>
        <begin position="300"/>
        <end position="514"/>
    </location>
</feature>
<feature type="domain" description="HD Cas3-type" evidence="11">
    <location>
        <begin position="19"/>
        <end position="224"/>
    </location>
</feature>
<dbReference type="CDD" id="cd17930">
    <property type="entry name" value="DEXHc_cas3"/>
    <property type="match status" value="1"/>
</dbReference>
<dbReference type="GO" id="GO:0046872">
    <property type="term" value="F:metal ion binding"/>
    <property type="evidence" value="ECO:0007669"/>
    <property type="project" value="UniProtKB-KW"/>
</dbReference>
<evidence type="ECO:0000256" key="1">
    <source>
        <dbReference type="ARBA" id="ARBA00006847"/>
    </source>
</evidence>
<evidence type="ECO:0000256" key="6">
    <source>
        <dbReference type="ARBA" id="ARBA00022801"/>
    </source>
</evidence>
<dbReference type="NCBIfam" id="TIGR01587">
    <property type="entry name" value="cas3_core"/>
    <property type="match status" value="1"/>
</dbReference>
<evidence type="ECO:0000256" key="8">
    <source>
        <dbReference type="ARBA" id="ARBA00022840"/>
    </source>
</evidence>
<organism evidence="12 13">
    <name type="scientific">Levilactobacillus brevis</name>
    <name type="common">Lactobacillus brevis</name>
    <dbReference type="NCBI Taxonomy" id="1580"/>
    <lineage>
        <taxon>Bacteria</taxon>
        <taxon>Bacillati</taxon>
        <taxon>Bacillota</taxon>
        <taxon>Bacilli</taxon>
        <taxon>Lactobacillales</taxon>
        <taxon>Lactobacillaceae</taxon>
        <taxon>Levilactobacillus</taxon>
    </lineage>
</organism>
<dbReference type="Pfam" id="PF00270">
    <property type="entry name" value="DEAD"/>
    <property type="match status" value="1"/>
</dbReference>
<dbReference type="EMBL" id="QFDK01000012">
    <property type="protein sequence ID" value="TOZ02628.1"/>
    <property type="molecule type" value="Genomic_DNA"/>
</dbReference>
<dbReference type="SUPFAM" id="SSF52540">
    <property type="entry name" value="P-loop containing nucleoside triphosphate hydrolases"/>
    <property type="match status" value="1"/>
</dbReference>
<evidence type="ECO:0000256" key="4">
    <source>
        <dbReference type="ARBA" id="ARBA00022723"/>
    </source>
</evidence>
<dbReference type="InterPro" id="IPR001650">
    <property type="entry name" value="Helicase_C-like"/>
</dbReference>
<gene>
    <name evidence="12" type="ORF">DIS17_10310</name>
</gene>
<evidence type="ECO:0000313" key="12">
    <source>
        <dbReference type="EMBL" id="TOZ02628.1"/>
    </source>
</evidence>
<dbReference type="InterPro" id="IPR041372">
    <property type="entry name" value="Cas3_C"/>
</dbReference>
<dbReference type="AlphaFoldDB" id="A0AAJ5FIV6"/>
<reference evidence="12" key="1">
    <citation type="submission" date="2018-05" db="EMBL/GenBank/DDBJ databases">
        <title>Genome Comparison of Lactic Acid Bacteria Isolated from non-Wheat Sourdough.</title>
        <authorList>
            <person name="Rice T."/>
            <person name="Axel C."/>
            <person name="Lynch K.M."/>
            <person name="Benz C."/>
            <person name="Arendt E.K."/>
            <person name="Coffey A."/>
        </authorList>
    </citation>
    <scope>NUCLEOTIDE SEQUENCE</scope>
    <source>
        <strain evidence="12">TR055</strain>
    </source>
</reference>
<dbReference type="InterPro" id="IPR006483">
    <property type="entry name" value="CRISPR-assoc_Cas3_HD"/>
</dbReference>
<comment type="similarity">
    <text evidence="2">In the central section; belongs to the CRISPR-associated helicase Cas3 family.</text>
</comment>
<dbReference type="InterPro" id="IPR050547">
    <property type="entry name" value="DEAD_box_RNA_helicases"/>
</dbReference>
<dbReference type="GO" id="GO:0016787">
    <property type="term" value="F:hydrolase activity"/>
    <property type="evidence" value="ECO:0007669"/>
    <property type="project" value="UniProtKB-KW"/>
</dbReference>
<dbReference type="GO" id="GO:0003724">
    <property type="term" value="F:RNA helicase activity"/>
    <property type="evidence" value="ECO:0007669"/>
    <property type="project" value="TreeGrafter"/>
</dbReference>
<dbReference type="InterPro" id="IPR027417">
    <property type="entry name" value="P-loop_NTPase"/>
</dbReference>
<dbReference type="Pfam" id="PF18395">
    <property type="entry name" value="Cas3_C"/>
    <property type="match status" value="1"/>
</dbReference>
<dbReference type="SMART" id="SM00487">
    <property type="entry name" value="DEXDc"/>
    <property type="match status" value="1"/>
</dbReference>
<protein>
    <submittedName>
        <fullName evidence="12">CRISPR-associated helicase/endonuclease Cas3</fullName>
    </submittedName>
</protein>
<dbReference type="Pfam" id="PF22590">
    <property type="entry name" value="Cas3-like_C_2"/>
    <property type="match status" value="1"/>
</dbReference>
<evidence type="ECO:0000256" key="9">
    <source>
        <dbReference type="ARBA" id="ARBA00023118"/>
    </source>
</evidence>
<dbReference type="Pfam" id="PF18019">
    <property type="entry name" value="Cas3_HD"/>
    <property type="match status" value="1"/>
</dbReference>
<evidence type="ECO:0000259" key="11">
    <source>
        <dbReference type="PROSITE" id="PS51643"/>
    </source>
</evidence>
<dbReference type="CDD" id="cd09641">
    <property type="entry name" value="Cas3''_I"/>
    <property type="match status" value="1"/>
</dbReference>
<dbReference type="PANTHER" id="PTHR47963">
    <property type="entry name" value="DEAD-BOX ATP-DEPENDENT RNA HELICASE 47, MITOCHONDRIAL"/>
    <property type="match status" value="1"/>
</dbReference>
<dbReference type="PROSITE" id="PS51643">
    <property type="entry name" value="HD_CAS3"/>
    <property type="match status" value="1"/>
</dbReference>
<proteinExistence type="inferred from homology"/>
<dbReference type="GO" id="GO:0003723">
    <property type="term" value="F:RNA binding"/>
    <property type="evidence" value="ECO:0007669"/>
    <property type="project" value="TreeGrafter"/>
</dbReference>
<evidence type="ECO:0000259" key="10">
    <source>
        <dbReference type="PROSITE" id="PS51192"/>
    </source>
</evidence>
<keyword evidence="6" id="KW-0378">Hydrolase</keyword>
<dbReference type="Gene3D" id="1.10.3210.30">
    <property type="match status" value="1"/>
</dbReference>
<evidence type="ECO:0000256" key="7">
    <source>
        <dbReference type="ARBA" id="ARBA00022806"/>
    </source>
</evidence>
<comment type="caution">
    <text evidence="12">The sequence shown here is derived from an EMBL/GenBank/DDBJ whole genome shotgun (WGS) entry which is preliminary data.</text>
</comment>
<keyword evidence="9" id="KW-0051">Antiviral defense</keyword>
<dbReference type="GO" id="GO:0004518">
    <property type="term" value="F:nuclease activity"/>
    <property type="evidence" value="ECO:0007669"/>
    <property type="project" value="UniProtKB-KW"/>
</dbReference>
<dbReference type="InterPro" id="IPR006474">
    <property type="entry name" value="Helicase_Cas3_CRISPR-ass_core"/>
</dbReference>
<dbReference type="InterPro" id="IPR038257">
    <property type="entry name" value="CRISPR-assoc_Cas3_HD_sf"/>
</dbReference>
<dbReference type="InterPro" id="IPR054712">
    <property type="entry name" value="Cas3-like_dom"/>
</dbReference>
<evidence type="ECO:0000313" key="13">
    <source>
        <dbReference type="Proteomes" id="UP000785759"/>
    </source>
</evidence>
<dbReference type="PANTHER" id="PTHR47963:SF9">
    <property type="entry name" value="CRISPR-ASSOCIATED ENDONUCLEASE_HELICASE CAS3"/>
    <property type="match status" value="1"/>
</dbReference>
<dbReference type="NCBIfam" id="TIGR01596">
    <property type="entry name" value="cas3_HD"/>
    <property type="match status" value="1"/>
</dbReference>
<keyword evidence="5" id="KW-0547">Nucleotide-binding</keyword>
<evidence type="ECO:0000256" key="2">
    <source>
        <dbReference type="ARBA" id="ARBA00009046"/>
    </source>
</evidence>
<dbReference type="InterPro" id="IPR011545">
    <property type="entry name" value="DEAD/DEAH_box_helicase_dom"/>
</dbReference>
<accession>A0AAJ5FIV6</accession>
<dbReference type="RefSeq" id="WP_110139242.1">
    <property type="nucleotide sequence ID" value="NZ_CP021456.1"/>
</dbReference>
<comment type="similarity">
    <text evidence="1">In the N-terminal section; belongs to the CRISPR-associated nuclease Cas3-HD family.</text>
</comment>
<sequence>MEVSKSVAALWAKKSSTDTQQYWLPLISHLIDARNTINWLFNHWLSDGQRQLLMGTLSEEQTQQLVKFVGFVHDLGKATPAFQMKQSYDRDADLDEQLKARLTHGGFLKLNDLCLASAKQSPHARAGEAILENFGVPASIGAIIGGHHGKPESSQPYGQLQDYTANYFQSDNQSELQQPWKQVHRELFEYGLASSGYQEVTEIPDIQQPQAVILEGLLIMADWLASSEYLDQDQTIPLFPLISLDQSWQDIDPTARFQQAINAWDLGGEWHPQQLSSADPYKERWGFSARPVQRTMTAAIQDTLDPGMVIVEAPMGLGKTEIALVAAEQLAFQTGRDGLFMGLPTQATTNAMFDRVTEWLAFLAQSQGEDFPIKLMHGKAQFNQTYRQLPNAANIYATENDIEDEKENETGAVVVNSWFSGKKSILTKFTVGTIDHLLLMGLKQKHLFLRHLGLSGKVVVIDEVHAYDAYMGQYLRKALSWLGAYHVPVVILSATLPKDKRNALIKAYLRGKYGSKFKKQLQAPTDWENAQAYPLLSIVDGCQIKQITEFPGKSDQQPMGITVQRIDSEDADLIAQVVDKISDGGVAGIIVNTVKRAQQLAQLVPHDVKLMVLHSAFLATDRARQEQALQAAIGKNGTRPERLIVIGTQVLEQSLDIDFDVLYTDIAPMDLVLQRIGRLHRHQIERPVALQTPQVFLMGIQAGHEYGDGNEAVYGKYLLMKTDAFMPNQLTLPTDISPLVQWVYDPTTDGDIDGIAAAREKSDADLEREKQKAGVFQIKNPNLRAGATIHDWLGRSLGNVDTDEQKANAAVRDIKETLEVILVQRTSAGNCLLDGRRLENVAPQEIAQQVIRLPAAITPDINQAIQDLETLTGRYFGDWQTSTWLKGALALPMDEALTTTFAGWRLAYTAKLGLSYVKDDDGG</sequence>
<dbReference type="PROSITE" id="PS51192">
    <property type="entry name" value="HELICASE_ATP_BIND_1"/>
    <property type="match status" value="1"/>
</dbReference>
<keyword evidence="7" id="KW-0347">Helicase</keyword>
<keyword evidence="3" id="KW-0540">Nuclease</keyword>
<dbReference type="GO" id="GO:0051607">
    <property type="term" value="P:defense response to virus"/>
    <property type="evidence" value="ECO:0007669"/>
    <property type="project" value="UniProtKB-KW"/>
</dbReference>
<dbReference type="SMART" id="SM00490">
    <property type="entry name" value="HELICc"/>
    <property type="match status" value="1"/>
</dbReference>
<dbReference type="Gene3D" id="3.40.50.300">
    <property type="entry name" value="P-loop containing nucleotide triphosphate hydrolases"/>
    <property type="match status" value="2"/>
</dbReference>